<feature type="transmembrane region" description="Helical" evidence="14">
    <location>
        <begin position="6"/>
        <end position="29"/>
    </location>
</feature>
<accession>A0A1S9ZVW4</accession>
<evidence type="ECO:0000256" key="15">
    <source>
        <dbReference type="PIRNR" id="PIRNR004638"/>
    </source>
</evidence>
<evidence type="ECO:0000256" key="13">
    <source>
        <dbReference type="ARBA" id="ARBA00048390"/>
    </source>
</evidence>
<evidence type="ECO:0000256" key="1">
    <source>
        <dbReference type="ARBA" id="ARBA00004651"/>
    </source>
</evidence>
<evidence type="ECO:0000256" key="11">
    <source>
        <dbReference type="ARBA" id="ARBA00023004"/>
    </source>
</evidence>
<comment type="pathway">
    <text evidence="2 14 15">Porphyrin-containing compound metabolism; protoporphyrin-IX biosynthesis; protoporphyrin-IX from protoporphyrinogen-IX: step 1/1.</text>
</comment>
<dbReference type="Pfam" id="PF03653">
    <property type="entry name" value="UPF0093"/>
    <property type="match status" value="1"/>
</dbReference>
<feature type="transmembrane region" description="Helical" evidence="14">
    <location>
        <begin position="83"/>
        <end position="105"/>
    </location>
</feature>
<dbReference type="Proteomes" id="UP000190435">
    <property type="component" value="Unassembled WGS sequence"/>
</dbReference>
<keyword evidence="10 14" id="KW-0560">Oxidoreductase</keyword>
<evidence type="ECO:0000256" key="6">
    <source>
        <dbReference type="ARBA" id="ARBA00022617"/>
    </source>
</evidence>
<keyword evidence="7 14" id="KW-0812">Transmembrane</keyword>
<evidence type="ECO:0000313" key="16">
    <source>
        <dbReference type="EMBL" id="OOR87608.1"/>
    </source>
</evidence>
<feature type="transmembrane region" description="Helical" evidence="14">
    <location>
        <begin position="117"/>
        <end position="139"/>
    </location>
</feature>
<dbReference type="InterPro" id="IPR005265">
    <property type="entry name" value="HemJ-like"/>
</dbReference>
<reference evidence="16 18" key="1">
    <citation type="submission" date="2017-02" db="EMBL/GenBank/DDBJ databases">
        <title>Draft genome sequence of Moraxella caviae CCUG 355 type strain.</title>
        <authorList>
            <person name="Engstrom-Jakobsson H."/>
            <person name="Salva-Serra F."/>
            <person name="Thorell K."/>
            <person name="Gonzales-Siles L."/>
            <person name="Karlsson R."/>
            <person name="Boulund F."/>
            <person name="Engstrand L."/>
            <person name="Moore E."/>
        </authorList>
    </citation>
    <scope>NUCLEOTIDE SEQUENCE [LARGE SCALE GENOMIC DNA]</scope>
    <source>
        <strain evidence="16 18">CCUG 355</strain>
    </source>
</reference>
<evidence type="ECO:0000256" key="9">
    <source>
        <dbReference type="ARBA" id="ARBA00022989"/>
    </source>
</evidence>
<dbReference type="PANTHER" id="PTHR40255">
    <property type="entry name" value="UPF0093 MEMBRANE PROTEIN SLR1790"/>
    <property type="match status" value="1"/>
</dbReference>
<dbReference type="UniPathway" id="UPA00251">
    <property type="reaction ID" value="UER00324"/>
</dbReference>
<dbReference type="PIRSF" id="PIRSF004638">
    <property type="entry name" value="UCP004638"/>
    <property type="match status" value="1"/>
</dbReference>
<evidence type="ECO:0000313" key="19">
    <source>
        <dbReference type="Proteomes" id="UP000255279"/>
    </source>
</evidence>
<keyword evidence="8 14" id="KW-0479">Metal-binding</keyword>
<dbReference type="GO" id="GO:0070818">
    <property type="term" value="F:protoporphyrinogen oxidase activity"/>
    <property type="evidence" value="ECO:0007669"/>
    <property type="project" value="UniProtKB-UniRule"/>
</dbReference>
<comment type="subunit">
    <text evidence="14">Homodimer.</text>
</comment>
<dbReference type="NCBIfam" id="TIGR00701">
    <property type="entry name" value="protoporphyrinogen oxidase HemJ"/>
    <property type="match status" value="1"/>
</dbReference>
<dbReference type="STRING" id="34060.B0181_10125"/>
<keyword evidence="18" id="KW-1185">Reference proteome</keyword>
<dbReference type="EMBL" id="UGQE01000004">
    <property type="protein sequence ID" value="STZ13996.1"/>
    <property type="molecule type" value="Genomic_DNA"/>
</dbReference>
<dbReference type="PANTHER" id="PTHR40255:SF1">
    <property type="entry name" value="PROTOPORPHYRINOGEN IX OXIDASE"/>
    <property type="match status" value="1"/>
</dbReference>
<evidence type="ECO:0000256" key="14">
    <source>
        <dbReference type="HAMAP-Rule" id="MF_02239"/>
    </source>
</evidence>
<keyword evidence="5 14" id="KW-1003">Cell membrane</keyword>
<protein>
    <recommendedName>
        <fullName evidence="4 14">Protoporphyrinogen IX oxidase</fullName>
        <shortName evidence="14">PPO</shortName>
        <ecNumber evidence="14 15">1.3.99.-</ecNumber>
    </recommendedName>
</protein>
<gene>
    <name evidence="16" type="ORF">B0181_10125</name>
    <name evidence="17" type="ORF">NCTC10293_01582</name>
</gene>
<evidence type="ECO:0000256" key="3">
    <source>
        <dbReference type="ARBA" id="ARBA00006501"/>
    </source>
</evidence>
<dbReference type="OrthoDB" id="9800824at2"/>
<feature type="binding site" description="axial binding residue" evidence="14">
    <location>
        <position position="10"/>
    </location>
    <ligand>
        <name>heme</name>
        <dbReference type="ChEBI" id="CHEBI:30413"/>
    </ligand>
    <ligandPart>
        <name>Fe</name>
        <dbReference type="ChEBI" id="CHEBI:18248"/>
    </ligandPart>
</feature>
<sequence>MTFLLLKSLHIVAMVCWFAGIFYLPRLFVYHAMSDDRISQERFALMERKLYRGIMNPAMMATWILGLSMVAMNWQGYLSQGWLHAKLTLVVLLTVYHVACGCFRLRLADNPHLKSHVFWRWFNEIPVFILIGVVLLVVIKPF</sequence>
<comment type="cofactor">
    <cofactor evidence="14 15">
        <name>heme b</name>
        <dbReference type="ChEBI" id="CHEBI:60344"/>
    </cofactor>
    <text evidence="14 15">Binds 1 heme b (iron(II)-protoporphyrin IX) group per subunit.</text>
</comment>
<comment type="function">
    <text evidence="14 15">Catalyzes the oxidation of protoporphyrinogen IX to protoporphyrin IX.</text>
</comment>
<dbReference type="Proteomes" id="UP000255279">
    <property type="component" value="Unassembled WGS sequence"/>
</dbReference>
<evidence type="ECO:0000256" key="2">
    <source>
        <dbReference type="ARBA" id="ARBA00005073"/>
    </source>
</evidence>
<evidence type="ECO:0000256" key="8">
    <source>
        <dbReference type="ARBA" id="ARBA00022723"/>
    </source>
</evidence>
<comment type="similarity">
    <text evidence="3 14 15">Belongs to the HemJ family.</text>
</comment>
<evidence type="ECO:0000256" key="5">
    <source>
        <dbReference type="ARBA" id="ARBA00022475"/>
    </source>
</evidence>
<reference evidence="17 19" key="2">
    <citation type="submission" date="2018-06" db="EMBL/GenBank/DDBJ databases">
        <authorList>
            <consortium name="Pathogen Informatics"/>
            <person name="Doyle S."/>
        </authorList>
    </citation>
    <scope>NUCLEOTIDE SEQUENCE [LARGE SCALE GENOMIC DNA]</scope>
    <source>
        <strain evidence="17 19">NCTC10293</strain>
    </source>
</reference>
<evidence type="ECO:0000313" key="17">
    <source>
        <dbReference type="EMBL" id="STZ13996.1"/>
    </source>
</evidence>
<keyword evidence="9 14" id="KW-1133">Transmembrane helix</keyword>
<evidence type="ECO:0000313" key="18">
    <source>
        <dbReference type="Proteomes" id="UP000190435"/>
    </source>
</evidence>
<feature type="transmembrane region" description="Helical" evidence="14">
    <location>
        <begin position="50"/>
        <end position="71"/>
    </location>
</feature>
<comment type="catalytic activity">
    <reaction evidence="13 14 15">
        <text>protoporphyrinogen IX + 3 A = protoporphyrin IX + 3 AH2</text>
        <dbReference type="Rhea" id="RHEA:62000"/>
        <dbReference type="ChEBI" id="CHEBI:13193"/>
        <dbReference type="ChEBI" id="CHEBI:17499"/>
        <dbReference type="ChEBI" id="CHEBI:57306"/>
        <dbReference type="ChEBI" id="CHEBI:57307"/>
    </reaction>
</comment>
<dbReference type="AlphaFoldDB" id="A0A1S9ZVW4"/>
<evidence type="ECO:0000256" key="12">
    <source>
        <dbReference type="ARBA" id="ARBA00023136"/>
    </source>
</evidence>
<feature type="binding site" description="axial binding residue" evidence="14">
    <location>
        <position position="86"/>
    </location>
    <ligand>
        <name>heme</name>
        <dbReference type="ChEBI" id="CHEBI:30413"/>
    </ligand>
    <ligandPart>
        <name>Fe</name>
        <dbReference type="ChEBI" id="CHEBI:18248"/>
    </ligandPart>
</feature>
<evidence type="ECO:0000256" key="4">
    <source>
        <dbReference type="ARBA" id="ARBA00017504"/>
    </source>
</evidence>
<dbReference type="RefSeq" id="WP_078277374.1">
    <property type="nucleotide sequence ID" value="NZ_MUXU01000068.1"/>
</dbReference>
<dbReference type="EC" id="1.3.99.-" evidence="14 15"/>
<dbReference type="GO" id="GO:0005886">
    <property type="term" value="C:plasma membrane"/>
    <property type="evidence" value="ECO:0007669"/>
    <property type="project" value="UniProtKB-SubCell"/>
</dbReference>
<keyword evidence="6 14" id="KW-0349">Heme</keyword>
<dbReference type="GO" id="GO:0006782">
    <property type="term" value="P:protoporphyrinogen IX biosynthetic process"/>
    <property type="evidence" value="ECO:0007669"/>
    <property type="project" value="UniProtKB-UniRule"/>
</dbReference>
<proteinExistence type="inferred from homology"/>
<keyword evidence="11 14" id="KW-0408">Iron</keyword>
<comment type="subcellular location">
    <subcellularLocation>
        <location evidence="1 14">Cell membrane</location>
        <topology evidence="1 14">Multi-pass membrane protein</topology>
    </subcellularLocation>
</comment>
<keyword evidence="12 14" id="KW-0472">Membrane</keyword>
<evidence type="ECO:0000256" key="7">
    <source>
        <dbReference type="ARBA" id="ARBA00022692"/>
    </source>
</evidence>
<name>A0A1S9ZVW4_9GAMM</name>
<organism evidence="16 18">
    <name type="scientific">Moraxella caviae</name>
    <dbReference type="NCBI Taxonomy" id="34060"/>
    <lineage>
        <taxon>Bacteria</taxon>
        <taxon>Pseudomonadati</taxon>
        <taxon>Pseudomonadota</taxon>
        <taxon>Gammaproteobacteria</taxon>
        <taxon>Moraxellales</taxon>
        <taxon>Moraxellaceae</taxon>
        <taxon>Moraxella</taxon>
    </lineage>
</organism>
<dbReference type="EMBL" id="MUXU01000068">
    <property type="protein sequence ID" value="OOR87608.1"/>
    <property type="molecule type" value="Genomic_DNA"/>
</dbReference>
<dbReference type="GO" id="GO:0046872">
    <property type="term" value="F:metal ion binding"/>
    <property type="evidence" value="ECO:0007669"/>
    <property type="project" value="UniProtKB-UniRule"/>
</dbReference>
<dbReference type="HAMAP" id="MF_02239">
    <property type="entry name" value="HemJ"/>
    <property type="match status" value="1"/>
</dbReference>
<evidence type="ECO:0000256" key="10">
    <source>
        <dbReference type="ARBA" id="ARBA00023002"/>
    </source>
</evidence>